<dbReference type="Pfam" id="PF00449">
    <property type="entry name" value="Urease_alpha"/>
    <property type="match status" value="1"/>
</dbReference>
<dbReference type="GO" id="GO:0005829">
    <property type="term" value="C:cytosol"/>
    <property type="evidence" value="ECO:0007669"/>
    <property type="project" value="TreeGrafter"/>
</dbReference>
<keyword evidence="2" id="KW-0378">Hydrolase</keyword>
<proteinExistence type="predicted"/>
<dbReference type="Proteomes" id="UP000886014">
    <property type="component" value="Unassembled WGS sequence"/>
</dbReference>
<evidence type="ECO:0000259" key="3">
    <source>
        <dbReference type="Pfam" id="PF00449"/>
    </source>
</evidence>
<dbReference type="GO" id="GO:0046872">
    <property type="term" value="F:metal ion binding"/>
    <property type="evidence" value="ECO:0007669"/>
    <property type="project" value="UniProtKB-KW"/>
</dbReference>
<dbReference type="EMBL" id="DRTV01000193">
    <property type="protein sequence ID" value="HHF58313.1"/>
    <property type="molecule type" value="Genomic_DNA"/>
</dbReference>
<dbReference type="InterPro" id="IPR011059">
    <property type="entry name" value="Metal-dep_hydrolase_composite"/>
</dbReference>
<dbReference type="PANTHER" id="PTHR11647">
    <property type="entry name" value="HYDRANTOINASE/DIHYDROPYRIMIDINASE FAMILY MEMBER"/>
    <property type="match status" value="1"/>
</dbReference>
<evidence type="ECO:0000313" key="4">
    <source>
        <dbReference type="EMBL" id="HHF58313.1"/>
    </source>
</evidence>
<dbReference type="Gene3D" id="3.20.20.140">
    <property type="entry name" value="Metal-dependent hydrolases"/>
    <property type="match status" value="1"/>
</dbReference>
<dbReference type="AlphaFoldDB" id="A0A7C5M4I9"/>
<dbReference type="PANTHER" id="PTHR11647:SF1">
    <property type="entry name" value="COLLAPSIN RESPONSE MEDIATOR PROTEIN"/>
    <property type="match status" value="1"/>
</dbReference>
<dbReference type="InterPro" id="IPR050378">
    <property type="entry name" value="Metallo-dep_Hydrolases_sf"/>
</dbReference>
<sequence length="114" mass="11970">MLAESFDILIKNATIVDGSGSPSFKGDIGIEESRITKVGKIGEHGEIEIDAKDLIASPGFIDIHNHSDVAIMVNTSAPNYITQGVTTLVTGNCGLSAAPLPKDSKELIDLIIPP</sequence>
<gene>
    <name evidence="4" type="ORF">ENL41_02690</name>
</gene>
<reference evidence="4" key="1">
    <citation type="journal article" date="2020" name="mSystems">
        <title>Genome- and Community-Level Interaction Insights into Carbon Utilization and Element Cycling Functions of Hydrothermarchaeota in Hydrothermal Sediment.</title>
        <authorList>
            <person name="Zhou Z."/>
            <person name="Liu Y."/>
            <person name="Xu W."/>
            <person name="Pan J."/>
            <person name="Luo Z.H."/>
            <person name="Li M."/>
        </authorList>
    </citation>
    <scope>NUCLEOTIDE SEQUENCE [LARGE SCALE GENOMIC DNA]</scope>
    <source>
        <strain evidence="4">HyVt-94</strain>
    </source>
</reference>
<dbReference type="GO" id="GO:0016812">
    <property type="term" value="F:hydrolase activity, acting on carbon-nitrogen (but not peptide) bonds, in cyclic amides"/>
    <property type="evidence" value="ECO:0007669"/>
    <property type="project" value="TreeGrafter"/>
</dbReference>
<dbReference type="InterPro" id="IPR011612">
    <property type="entry name" value="Urease_alpha_N_dom"/>
</dbReference>
<feature type="non-terminal residue" evidence="4">
    <location>
        <position position="114"/>
    </location>
</feature>
<keyword evidence="1" id="KW-0479">Metal-binding</keyword>
<comment type="caution">
    <text evidence="4">The sequence shown here is derived from an EMBL/GenBank/DDBJ whole genome shotgun (WGS) entry which is preliminary data.</text>
</comment>
<dbReference type="SUPFAM" id="SSF51338">
    <property type="entry name" value="Composite domain of metallo-dependent hydrolases"/>
    <property type="match status" value="1"/>
</dbReference>
<protein>
    <submittedName>
        <fullName evidence="4">Aminoacylase</fullName>
    </submittedName>
</protein>
<feature type="domain" description="Urease alpha-subunit N-terminal" evidence="3">
    <location>
        <begin position="4"/>
        <end position="44"/>
    </location>
</feature>
<accession>A0A7C5M4I9</accession>
<evidence type="ECO:0000256" key="1">
    <source>
        <dbReference type="ARBA" id="ARBA00022723"/>
    </source>
</evidence>
<evidence type="ECO:0000256" key="2">
    <source>
        <dbReference type="ARBA" id="ARBA00022801"/>
    </source>
</evidence>
<dbReference type="Gene3D" id="2.30.40.10">
    <property type="entry name" value="Urease, subunit C, domain 1"/>
    <property type="match status" value="1"/>
</dbReference>
<name>A0A7C5M4I9_UNCW3</name>
<organism evidence="4">
    <name type="scientific">candidate division WOR-3 bacterium</name>
    <dbReference type="NCBI Taxonomy" id="2052148"/>
    <lineage>
        <taxon>Bacteria</taxon>
        <taxon>Bacteria division WOR-3</taxon>
    </lineage>
</organism>